<comment type="caution">
    <text evidence="2">The sequence shown here is derived from an EMBL/GenBank/DDBJ whole genome shotgun (WGS) entry which is preliminary data.</text>
</comment>
<keyword evidence="1" id="KW-0812">Transmembrane</keyword>
<gene>
    <name evidence="2" type="ORF">QYG89_06315</name>
</gene>
<dbReference type="EMBL" id="JAUIYO010000003">
    <property type="protein sequence ID" value="MFK2825299.1"/>
    <property type="molecule type" value="Genomic_DNA"/>
</dbReference>
<feature type="transmembrane region" description="Helical" evidence="1">
    <location>
        <begin position="16"/>
        <end position="37"/>
    </location>
</feature>
<protein>
    <submittedName>
        <fullName evidence="2">Uncharacterized protein</fullName>
    </submittedName>
</protein>
<evidence type="ECO:0000313" key="2">
    <source>
        <dbReference type="EMBL" id="MFK2825299.1"/>
    </source>
</evidence>
<feature type="transmembrane region" description="Helical" evidence="1">
    <location>
        <begin position="103"/>
        <end position="122"/>
    </location>
</feature>
<evidence type="ECO:0000313" key="3">
    <source>
        <dbReference type="Proteomes" id="UP001619911"/>
    </source>
</evidence>
<proteinExistence type="predicted"/>
<feature type="transmembrane region" description="Helical" evidence="1">
    <location>
        <begin position="236"/>
        <end position="256"/>
    </location>
</feature>
<feature type="transmembrane region" description="Helical" evidence="1">
    <location>
        <begin position="143"/>
        <end position="163"/>
    </location>
</feature>
<feature type="transmembrane region" description="Helical" evidence="1">
    <location>
        <begin position="76"/>
        <end position="97"/>
    </location>
</feature>
<feature type="transmembrane region" description="Helical" evidence="1">
    <location>
        <begin position="306"/>
        <end position="330"/>
    </location>
</feature>
<evidence type="ECO:0000256" key="1">
    <source>
        <dbReference type="SAM" id="Phobius"/>
    </source>
</evidence>
<keyword evidence="1" id="KW-0472">Membrane</keyword>
<sequence length="351" mass="40307">MSIIFFNKIFVKTSSMAIVMALGIMIHGVLFHIAAPYLLSIKIASLLTIALWLTFSFSIILASIHRKFASLHTAHPMNRFGIGTWIAGTSICSILIFKHFDQWRPAAIALSYIIVGLWLFYLQLSFRSFYHLHHSPRTERVHGILLLTTVSTQSIVLLMNTMYEHIPIVLDRTLIGFGLMLYAISFFFIIRHRFTPGWTVEDHWANTNCILHGALSITGFACVVSDAVSVQLTLSLWIFVVMMFVLVEAIEIQRLMKRLNRDGFKQGLWIYDVTQWSRLFTFGMFYTFTSLVNPQTDFLVRIKNTILIAGVPVIFLLFIIEVLIYTPFVLQVIRKAKLQTFQDLHNHQASK</sequence>
<organism evidence="2 3">
    <name type="scientific">Bacillus lumedeiriae</name>
    <dbReference type="NCBI Taxonomy" id="3058829"/>
    <lineage>
        <taxon>Bacteria</taxon>
        <taxon>Bacillati</taxon>
        <taxon>Bacillota</taxon>
        <taxon>Bacilli</taxon>
        <taxon>Bacillales</taxon>
        <taxon>Bacillaceae</taxon>
        <taxon>Bacillus</taxon>
    </lineage>
</organism>
<keyword evidence="3" id="KW-1185">Reference proteome</keyword>
<dbReference type="RefSeq" id="WP_404315748.1">
    <property type="nucleotide sequence ID" value="NZ_JAUIYO010000003.1"/>
</dbReference>
<dbReference type="Proteomes" id="UP001619911">
    <property type="component" value="Unassembled WGS sequence"/>
</dbReference>
<feature type="transmembrane region" description="Helical" evidence="1">
    <location>
        <begin position="210"/>
        <end position="230"/>
    </location>
</feature>
<keyword evidence="1" id="KW-1133">Transmembrane helix</keyword>
<feature type="transmembrane region" description="Helical" evidence="1">
    <location>
        <begin position="169"/>
        <end position="190"/>
    </location>
</feature>
<name>A0ABW8I737_9BACI</name>
<feature type="transmembrane region" description="Helical" evidence="1">
    <location>
        <begin position="43"/>
        <end position="64"/>
    </location>
</feature>
<reference evidence="2 3" key="1">
    <citation type="submission" date="2023-07" db="EMBL/GenBank/DDBJ databases">
        <title>Bacillus lucianemedeirus sp. nov, a new species isolated from an immunobiological production facility.</title>
        <authorList>
            <person name="Costa L.V."/>
            <person name="Miranda R.V.S.L."/>
            <person name="Brandao M.L.L."/>
            <person name="Reis C.M.F."/>
            <person name="Frazao A.M."/>
            <person name="Cruz F.V."/>
            <person name="Baio P.V.P."/>
            <person name="Veras J.F.C."/>
            <person name="Ramos J.N."/>
            <person name="Vieira V."/>
        </authorList>
    </citation>
    <scope>NUCLEOTIDE SEQUENCE [LARGE SCALE GENOMIC DNA]</scope>
    <source>
        <strain evidence="2 3">B190/17</strain>
    </source>
</reference>
<accession>A0ABW8I737</accession>